<dbReference type="InterPro" id="IPR004875">
    <property type="entry name" value="DDE_SF_endonuclease_dom"/>
</dbReference>
<dbReference type="InterPro" id="IPR050863">
    <property type="entry name" value="CenT-Element_Derived"/>
</dbReference>
<dbReference type="InterPro" id="IPR036397">
    <property type="entry name" value="RNaseH_sf"/>
</dbReference>
<dbReference type="InterPro" id="IPR009057">
    <property type="entry name" value="Homeodomain-like_sf"/>
</dbReference>
<dbReference type="AlphaFoldDB" id="A0A1D9QGR6"/>
<dbReference type="InterPro" id="IPR006600">
    <property type="entry name" value="HTH_CenpB_DNA-bd_dom"/>
</dbReference>
<dbReference type="InterPro" id="IPR007889">
    <property type="entry name" value="HTH_Psq"/>
</dbReference>
<gene>
    <name evidence="5" type="ORF">sscle_12g088610</name>
</gene>
<keyword evidence="2" id="KW-0238">DNA-binding</keyword>
<dbReference type="PROSITE" id="PS51253">
    <property type="entry name" value="HTH_CENPB"/>
    <property type="match status" value="1"/>
</dbReference>
<dbReference type="Gene3D" id="3.30.420.10">
    <property type="entry name" value="Ribonuclease H-like superfamily/Ribonuclease H"/>
    <property type="match status" value="1"/>
</dbReference>
<name>A0A1D9QGR6_SCLS1</name>
<dbReference type="Pfam" id="PF03221">
    <property type="entry name" value="HTH_Tnp_Tc5"/>
    <property type="match status" value="1"/>
</dbReference>
<dbReference type="KEGG" id="ssl:SS1G_11070"/>
<evidence type="ECO:0000256" key="3">
    <source>
        <dbReference type="ARBA" id="ARBA00023242"/>
    </source>
</evidence>
<dbReference type="OMA" id="DRRIRSH"/>
<dbReference type="Pfam" id="PF03184">
    <property type="entry name" value="DDE_1"/>
    <property type="match status" value="1"/>
</dbReference>
<dbReference type="Proteomes" id="UP000177798">
    <property type="component" value="Chromosome 12"/>
</dbReference>
<protein>
    <recommendedName>
        <fullName evidence="4">HTH CENPB-type domain-containing protein</fullName>
    </recommendedName>
</protein>
<proteinExistence type="predicted"/>
<dbReference type="EMBL" id="CP017825">
    <property type="protein sequence ID" value="APA14091.1"/>
    <property type="molecule type" value="Genomic_DNA"/>
</dbReference>
<keyword evidence="3" id="KW-0539">Nucleus</keyword>
<evidence type="ECO:0000256" key="1">
    <source>
        <dbReference type="ARBA" id="ARBA00004123"/>
    </source>
</evidence>
<sequence length="542" mass="61787">MQESQINLAIQAIASSKKLSVRRAAKIYNIPHTTLTYRIAGRTPKAGSRSIHCKMTELEEKSLFQYIIDMDERGFSPRISDVEDMANYILETRGAKKVGKLWAHRFVKRHTELKTRFNRVYDFQRVLCEDSELIERWFRLVSNMRAKYGILDCDFYNFDETGFMMGQISPYIVVTKADRHGKSKAIQPGNREWATAIICVDGEGHNIPPFLIVKGEYHLSNWYTEGDLPYDWLIKPTTNGWTDNETGLEWIKHFNKHTESRKVGRYRMLVLDGHESHKSPAFQEYCKEHNIILLSLPPHSSHLTQPLDIGCFGPLKRSYNRQIENFIKAHITHITKTEFFQAFKAAYIEAISISNSKAGFRGAGLIPFNPEIVLSKLDIRIRTPSNRSISADPDIWQSQTPHNPTEALSQSTLVKSRIARHQGSSLTPIFETVAALAKGTELLAHANTLLTAEVHSLRKANEALSKRRRARKALIRKGGALSIEDGHNILEQENVEDQIRRDEYTNDGSSARRQATIRRCSKCGSTLHNARTCQFDPALVDL</sequence>
<dbReference type="SMART" id="SM00674">
    <property type="entry name" value="CENPB"/>
    <property type="match status" value="1"/>
</dbReference>
<dbReference type="OrthoDB" id="5420958at2759"/>
<dbReference type="GO" id="GO:0003677">
    <property type="term" value="F:DNA binding"/>
    <property type="evidence" value="ECO:0007669"/>
    <property type="project" value="UniProtKB-KW"/>
</dbReference>
<reference evidence="6" key="1">
    <citation type="journal article" date="2017" name="Genome Biol. Evol.">
        <title>The complete genome sequence of the phytopathogenic fungus Sclerotinia sclerotiorum reveals insights into the genome architecture of broad host range pathogens.</title>
        <authorList>
            <person name="Derbyshire M."/>
            <person name="Denton-Giles M."/>
            <person name="Hegedus D."/>
            <person name="Seifbarghy S."/>
            <person name="Rollins J."/>
            <person name="van Kan J."/>
            <person name="Seidl M.F."/>
            <person name="Faino L."/>
            <person name="Mbengue M."/>
            <person name="Navaud O."/>
            <person name="Raffaele S."/>
            <person name="Hammond-Kosack K."/>
            <person name="Heard S."/>
            <person name="Oliver R."/>
        </authorList>
    </citation>
    <scope>NUCLEOTIDE SEQUENCE [LARGE SCALE GENOMIC DNA]</scope>
    <source>
        <strain evidence="6">ATCC 18683 / 1980 / Ss-1</strain>
    </source>
</reference>
<accession>A0A1D9QGR6</accession>
<dbReference type="RefSeq" id="XP_001587829.1">
    <property type="nucleotide sequence ID" value="XM_001587779.1"/>
</dbReference>
<dbReference type="SUPFAM" id="SSF46689">
    <property type="entry name" value="Homeodomain-like"/>
    <property type="match status" value="1"/>
</dbReference>
<evidence type="ECO:0000313" key="5">
    <source>
        <dbReference type="EMBL" id="APA14091.1"/>
    </source>
</evidence>
<dbReference type="PANTHER" id="PTHR19303:SF62">
    <property type="entry name" value="HTH CENPB-TYPE DOMAIN-CONTAINING PROTEIN-RELATED"/>
    <property type="match status" value="1"/>
</dbReference>
<evidence type="ECO:0000313" key="6">
    <source>
        <dbReference type="Proteomes" id="UP000177798"/>
    </source>
</evidence>
<dbReference type="VEuPathDB" id="FungiDB:sscle_12g088610"/>
<feature type="domain" description="HTH CENPB-type" evidence="4">
    <location>
        <begin position="47"/>
        <end position="116"/>
    </location>
</feature>
<evidence type="ECO:0000259" key="4">
    <source>
        <dbReference type="PROSITE" id="PS51253"/>
    </source>
</evidence>
<comment type="subcellular location">
    <subcellularLocation>
        <location evidence="1">Nucleus</location>
    </subcellularLocation>
</comment>
<dbReference type="GO" id="GO:0005634">
    <property type="term" value="C:nucleus"/>
    <property type="evidence" value="ECO:0007669"/>
    <property type="project" value="UniProtKB-SubCell"/>
</dbReference>
<dbReference type="Pfam" id="PF05225">
    <property type="entry name" value="HTH_psq"/>
    <property type="match status" value="1"/>
</dbReference>
<organism evidence="5 6">
    <name type="scientific">Sclerotinia sclerotiorum (strain ATCC 18683 / 1980 / Ss-1)</name>
    <name type="common">White mold</name>
    <name type="synonym">Whetzelinia sclerotiorum</name>
    <dbReference type="NCBI Taxonomy" id="665079"/>
    <lineage>
        <taxon>Eukaryota</taxon>
        <taxon>Fungi</taxon>
        <taxon>Dikarya</taxon>
        <taxon>Ascomycota</taxon>
        <taxon>Pezizomycotina</taxon>
        <taxon>Leotiomycetes</taxon>
        <taxon>Helotiales</taxon>
        <taxon>Sclerotiniaceae</taxon>
        <taxon>Sclerotinia</taxon>
    </lineage>
</organism>
<dbReference type="Gene3D" id="1.10.10.60">
    <property type="entry name" value="Homeodomain-like"/>
    <property type="match status" value="1"/>
</dbReference>
<evidence type="ECO:0000256" key="2">
    <source>
        <dbReference type="ARBA" id="ARBA00023125"/>
    </source>
</evidence>
<dbReference type="PANTHER" id="PTHR19303">
    <property type="entry name" value="TRANSPOSON"/>
    <property type="match status" value="1"/>
</dbReference>